<dbReference type="Gene3D" id="3.40.50.620">
    <property type="entry name" value="HUPs"/>
    <property type="match status" value="1"/>
</dbReference>
<dbReference type="Pfam" id="PF01406">
    <property type="entry name" value="tRNA-synt_1e"/>
    <property type="match status" value="1"/>
</dbReference>
<dbReference type="SUPFAM" id="SSF52374">
    <property type="entry name" value="Nucleotidylyl transferase"/>
    <property type="match status" value="1"/>
</dbReference>
<dbReference type="Proteomes" id="UP001165060">
    <property type="component" value="Unassembled WGS sequence"/>
</dbReference>
<feature type="domain" description="tRNA synthetases class I catalytic" evidence="5">
    <location>
        <begin position="50"/>
        <end position="278"/>
    </location>
</feature>
<evidence type="ECO:0000313" key="6">
    <source>
        <dbReference type="EMBL" id="GMI35109.1"/>
    </source>
</evidence>
<evidence type="ECO:0000259" key="5">
    <source>
        <dbReference type="Pfam" id="PF01406"/>
    </source>
</evidence>
<keyword evidence="3" id="KW-0067">ATP-binding</keyword>
<feature type="region of interest" description="Disordered" evidence="4">
    <location>
        <begin position="181"/>
        <end position="210"/>
    </location>
</feature>
<dbReference type="PRINTS" id="PR00983">
    <property type="entry name" value="TRNASYNTHCYS"/>
</dbReference>
<gene>
    <name evidence="6" type="ORF">TeGR_g3017</name>
</gene>
<dbReference type="PANTHER" id="PTHR10890">
    <property type="entry name" value="CYSTEINYL-TRNA SYNTHETASE"/>
    <property type="match status" value="1"/>
</dbReference>
<keyword evidence="7" id="KW-1185">Reference proteome</keyword>
<evidence type="ECO:0000256" key="1">
    <source>
        <dbReference type="ARBA" id="ARBA00022598"/>
    </source>
</evidence>
<protein>
    <recommendedName>
        <fullName evidence="5">tRNA synthetases class I catalytic domain-containing protein</fullName>
    </recommendedName>
</protein>
<reference evidence="6 7" key="1">
    <citation type="journal article" date="2023" name="Commun. Biol.">
        <title>Genome analysis of Parmales, the sister group of diatoms, reveals the evolutionary specialization of diatoms from phago-mixotrophs to photoautotrophs.</title>
        <authorList>
            <person name="Ban H."/>
            <person name="Sato S."/>
            <person name="Yoshikawa S."/>
            <person name="Yamada K."/>
            <person name="Nakamura Y."/>
            <person name="Ichinomiya M."/>
            <person name="Sato N."/>
            <person name="Blanc-Mathieu R."/>
            <person name="Endo H."/>
            <person name="Kuwata A."/>
            <person name="Ogata H."/>
        </authorList>
    </citation>
    <scope>NUCLEOTIDE SEQUENCE [LARGE SCALE GENOMIC DNA]</scope>
</reference>
<evidence type="ECO:0000256" key="3">
    <source>
        <dbReference type="ARBA" id="ARBA00022840"/>
    </source>
</evidence>
<evidence type="ECO:0000256" key="2">
    <source>
        <dbReference type="ARBA" id="ARBA00022741"/>
    </source>
</evidence>
<sequence>MRLLSRLLPRPPRHPHLLASFSSPLPPPASFLSTACPPLLPYPATTPSLWYICGPTVYSSTHLGHARSYLLLDALCQAAGASYAMGVTDVDDKIVNAVSASNPEATLADMANFTRGWERDFFSSLSQLNVRPPLRALRVSEHIPDIIKCIEKLVEQNVAYIGTDKSVYMSTAPAFTSYPYGLPGDFPQTRQPPPPPLHDTQPSPKRSPRDFALWKTLPPAALPPAALPPAAALAYPSPWGRGRPGWHIECSAFVEVLEEERGAGQPGVGCHGGGVDLQWSAGATFSWERMGENLGRVRALIGWVGSAQGQLDVNKDLEHSAESGELLEAALKFDALVAEVKGSNEKDLSRIVVGAMELAERAGASGGSLAARHAIGRVKVALTDLGFSEYVVEARPFGELETQGGGQAVELLKEFR</sequence>
<proteinExistence type="predicted"/>
<evidence type="ECO:0000256" key="4">
    <source>
        <dbReference type="SAM" id="MobiDB-lite"/>
    </source>
</evidence>
<organism evidence="6 7">
    <name type="scientific">Tetraparma gracilis</name>
    <dbReference type="NCBI Taxonomy" id="2962635"/>
    <lineage>
        <taxon>Eukaryota</taxon>
        <taxon>Sar</taxon>
        <taxon>Stramenopiles</taxon>
        <taxon>Ochrophyta</taxon>
        <taxon>Bolidophyceae</taxon>
        <taxon>Parmales</taxon>
        <taxon>Triparmaceae</taxon>
        <taxon>Tetraparma</taxon>
    </lineage>
</organism>
<evidence type="ECO:0000313" key="7">
    <source>
        <dbReference type="Proteomes" id="UP001165060"/>
    </source>
</evidence>
<keyword evidence="2" id="KW-0547">Nucleotide-binding</keyword>
<dbReference type="InterPro" id="IPR032678">
    <property type="entry name" value="tRNA-synt_1_cat_dom"/>
</dbReference>
<name>A0ABQ6MY35_9STRA</name>
<dbReference type="InterPro" id="IPR014729">
    <property type="entry name" value="Rossmann-like_a/b/a_fold"/>
</dbReference>
<dbReference type="EMBL" id="BRYB01001859">
    <property type="protein sequence ID" value="GMI35109.1"/>
    <property type="molecule type" value="Genomic_DNA"/>
</dbReference>
<comment type="caution">
    <text evidence="6">The sequence shown here is derived from an EMBL/GenBank/DDBJ whole genome shotgun (WGS) entry which is preliminary data.</text>
</comment>
<accession>A0ABQ6MY35</accession>
<dbReference type="PANTHER" id="PTHR10890:SF3">
    <property type="entry name" value="CYSTEINE--TRNA LIGASE, CYTOPLASMIC"/>
    <property type="match status" value="1"/>
</dbReference>
<keyword evidence="1" id="KW-0436">Ligase</keyword>
<dbReference type="InterPro" id="IPR024909">
    <property type="entry name" value="Cys-tRNA/MSH_ligase"/>
</dbReference>